<evidence type="ECO:0000313" key="2">
    <source>
        <dbReference type="EMBL" id="CAK0911589.1"/>
    </source>
</evidence>
<dbReference type="Proteomes" id="UP001189429">
    <property type="component" value="Unassembled WGS sequence"/>
</dbReference>
<organism evidence="2 3">
    <name type="scientific">Prorocentrum cordatum</name>
    <dbReference type="NCBI Taxonomy" id="2364126"/>
    <lineage>
        <taxon>Eukaryota</taxon>
        <taxon>Sar</taxon>
        <taxon>Alveolata</taxon>
        <taxon>Dinophyceae</taxon>
        <taxon>Prorocentrales</taxon>
        <taxon>Prorocentraceae</taxon>
        <taxon>Prorocentrum</taxon>
    </lineage>
</organism>
<evidence type="ECO:0000313" key="3">
    <source>
        <dbReference type="Proteomes" id="UP001189429"/>
    </source>
</evidence>
<proteinExistence type="predicted"/>
<sequence>MEPPSRAPAAKAPTTRAPISRRFCCKKSRYSSAASEKENGDSMFHFRAAAQPQMLIKPLPKNPTLLDASTASVAYGESPPRAMVRGTRAEDLRGLPHEEHGEERAEGLPDCLLLSRAWPRCGRLPRVAAAGGPRKRPPPSPLAPGARRRDAVLRHGLGRL</sequence>
<comment type="caution">
    <text evidence="2">The sequence shown here is derived from an EMBL/GenBank/DDBJ whole genome shotgun (WGS) entry which is preliminary data.</text>
</comment>
<reference evidence="2" key="1">
    <citation type="submission" date="2023-10" db="EMBL/GenBank/DDBJ databases">
        <authorList>
            <person name="Chen Y."/>
            <person name="Shah S."/>
            <person name="Dougan E. K."/>
            <person name="Thang M."/>
            <person name="Chan C."/>
        </authorList>
    </citation>
    <scope>NUCLEOTIDE SEQUENCE [LARGE SCALE GENOMIC DNA]</scope>
</reference>
<evidence type="ECO:0000256" key="1">
    <source>
        <dbReference type="SAM" id="MobiDB-lite"/>
    </source>
</evidence>
<name>A0ABN9YH54_9DINO</name>
<keyword evidence="3" id="KW-1185">Reference proteome</keyword>
<accession>A0ABN9YH54</accession>
<feature type="region of interest" description="Disordered" evidence="1">
    <location>
        <begin position="125"/>
        <end position="160"/>
    </location>
</feature>
<gene>
    <name evidence="2" type="ORF">PCOR1329_LOCUS85429</name>
</gene>
<protein>
    <submittedName>
        <fullName evidence="2">Uncharacterized protein</fullName>
    </submittedName>
</protein>
<dbReference type="EMBL" id="CAUYUJ010022614">
    <property type="protein sequence ID" value="CAK0911589.1"/>
    <property type="molecule type" value="Genomic_DNA"/>
</dbReference>